<dbReference type="InParanoid" id="A0A401GTR6"/>
<name>A0A401GTR6_9APHY</name>
<dbReference type="EMBL" id="BFAD01000008">
    <property type="protein sequence ID" value="GBE85607.1"/>
    <property type="molecule type" value="Genomic_DNA"/>
</dbReference>
<keyword evidence="3" id="KW-1185">Reference proteome</keyword>
<dbReference type="RefSeq" id="XP_027616520.1">
    <property type="nucleotide sequence ID" value="XM_027760719.1"/>
</dbReference>
<evidence type="ECO:0000313" key="2">
    <source>
        <dbReference type="EMBL" id="GBE85607.1"/>
    </source>
</evidence>
<feature type="transmembrane region" description="Helical" evidence="1">
    <location>
        <begin position="64"/>
        <end position="83"/>
    </location>
</feature>
<keyword evidence="1" id="KW-1133">Transmembrane helix</keyword>
<comment type="caution">
    <text evidence="2">The sequence shown here is derived from an EMBL/GenBank/DDBJ whole genome shotgun (WGS) entry which is preliminary data.</text>
</comment>
<gene>
    <name evidence="2" type="ORF">SCP_0801250</name>
</gene>
<accession>A0A401GTR6</accession>
<dbReference type="Proteomes" id="UP000287166">
    <property type="component" value="Unassembled WGS sequence"/>
</dbReference>
<reference evidence="2 3" key="1">
    <citation type="journal article" date="2018" name="Sci. Rep.">
        <title>Genome sequence of the cauliflower mushroom Sparassis crispa (Hanabiratake) and its association with beneficial usage.</title>
        <authorList>
            <person name="Kiyama R."/>
            <person name="Furutani Y."/>
            <person name="Kawaguchi K."/>
            <person name="Nakanishi T."/>
        </authorList>
    </citation>
    <scope>NUCLEOTIDE SEQUENCE [LARGE SCALE GENOMIC DNA]</scope>
</reference>
<organism evidence="2 3">
    <name type="scientific">Sparassis crispa</name>
    <dbReference type="NCBI Taxonomy" id="139825"/>
    <lineage>
        <taxon>Eukaryota</taxon>
        <taxon>Fungi</taxon>
        <taxon>Dikarya</taxon>
        <taxon>Basidiomycota</taxon>
        <taxon>Agaricomycotina</taxon>
        <taxon>Agaricomycetes</taxon>
        <taxon>Polyporales</taxon>
        <taxon>Sparassidaceae</taxon>
        <taxon>Sparassis</taxon>
    </lineage>
</organism>
<keyword evidence="1" id="KW-0472">Membrane</keyword>
<evidence type="ECO:0000313" key="3">
    <source>
        <dbReference type="Proteomes" id="UP000287166"/>
    </source>
</evidence>
<proteinExistence type="predicted"/>
<keyword evidence="1" id="KW-0812">Transmembrane</keyword>
<dbReference type="GeneID" id="38782524"/>
<sequence length="275" mass="30994">MSTVTWWTSCLLSSRQYSVLAVIVLCYYDYDVLCILRDVLQCGLFIIYAISIAFRMYATNRRDWRMPLLILALGLVSPATSIYDYMQLKVAIVTLLEPVLPGDEHVDRHYAHCYCGPGVEHPRGFAYANRYLADEVNLKLPVTAFLLRDGTTCYTLLIMLDVIKLALYTTTVFLVVSAFVNVLSSILISRFFLNLRRFFHFDVCHIVCAQLAASRISDIDFVLSTLGDIPAPSGVPELSQHLRVQCLCPPARTLVLVLVFLRAQRCVGVARGAWV</sequence>
<dbReference type="AlphaFoldDB" id="A0A401GTR6"/>
<feature type="transmembrane region" description="Helical" evidence="1">
    <location>
        <begin position="39"/>
        <end position="58"/>
    </location>
</feature>
<protein>
    <submittedName>
        <fullName evidence="2">Uncharacterized protein</fullName>
    </submittedName>
</protein>
<feature type="transmembrane region" description="Helical" evidence="1">
    <location>
        <begin position="166"/>
        <end position="188"/>
    </location>
</feature>
<evidence type="ECO:0000256" key="1">
    <source>
        <dbReference type="SAM" id="Phobius"/>
    </source>
</evidence>